<dbReference type="GO" id="GO:0055085">
    <property type="term" value="P:transmembrane transport"/>
    <property type="evidence" value="ECO:0007669"/>
    <property type="project" value="InterPro"/>
</dbReference>
<gene>
    <name evidence="13" type="ORF">SAMN04488503_3221</name>
</gene>
<protein>
    <submittedName>
        <fullName evidence="13">Outer membrane transport energization protein TonB</fullName>
    </submittedName>
</protein>
<dbReference type="PROSITE" id="PS52015">
    <property type="entry name" value="TONB_CTD"/>
    <property type="match status" value="1"/>
</dbReference>
<organism evidence="13 14">
    <name type="scientific">Humidesulfovibrio mexicanus</name>
    <dbReference type="NCBI Taxonomy" id="147047"/>
    <lineage>
        <taxon>Bacteria</taxon>
        <taxon>Pseudomonadati</taxon>
        <taxon>Thermodesulfobacteriota</taxon>
        <taxon>Desulfovibrionia</taxon>
        <taxon>Desulfovibrionales</taxon>
        <taxon>Desulfovibrionaceae</taxon>
        <taxon>Humidesulfovibrio</taxon>
    </lineage>
</organism>
<evidence type="ECO:0000256" key="4">
    <source>
        <dbReference type="ARBA" id="ARBA00022475"/>
    </source>
</evidence>
<comment type="similarity">
    <text evidence="2">Belongs to the TonB family.</text>
</comment>
<dbReference type="AlphaFoldDB" id="A0A239CP49"/>
<dbReference type="Gene3D" id="3.30.1150.10">
    <property type="match status" value="1"/>
</dbReference>
<evidence type="ECO:0000256" key="11">
    <source>
        <dbReference type="SAM" id="Phobius"/>
    </source>
</evidence>
<dbReference type="Pfam" id="PF03544">
    <property type="entry name" value="TonB_C"/>
    <property type="match status" value="1"/>
</dbReference>
<dbReference type="InterPro" id="IPR003538">
    <property type="entry name" value="TonB"/>
</dbReference>
<evidence type="ECO:0000256" key="9">
    <source>
        <dbReference type="ARBA" id="ARBA00023136"/>
    </source>
</evidence>
<evidence type="ECO:0000256" key="8">
    <source>
        <dbReference type="ARBA" id="ARBA00022989"/>
    </source>
</evidence>
<keyword evidence="6 11" id="KW-0812">Transmembrane</keyword>
<proteinExistence type="inferred from homology"/>
<evidence type="ECO:0000313" key="14">
    <source>
        <dbReference type="Proteomes" id="UP000198324"/>
    </source>
</evidence>
<keyword evidence="4" id="KW-1003">Cell membrane</keyword>
<dbReference type="GO" id="GO:0030288">
    <property type="term" value="C:outer membrane-bounded periplasmic space"/>
    <property type="evidence" value="ECO:0007669"/>
    <property type="project" value="InterPro"/>
</dbReference>
<name>A0A239CP49_9BACT</name>
<reference evidence="13 14" key="1">
    <citation type="submission" date="2017-06" db="EMBL/GenBank/DDBJ databases">
        <authorList>
            <person name="Kim H.J."/>
            <person name="Triplett B.A."/>
        </authorList>
    </citation>
    <scope>NUCLEOTIDE SEQUENCE [LARGE SCALE GENOMIC DNA]</scope>
    <source>
        <strain evidence="13 14">DSM 13116</strain>
    </source>
</reference>
<dbReference type="PRINTS" id="PR01374">
    <property type="entry name" value="TONBPROTEIN"/>
</dbReference>
<dbReference type="GO" id="GO:0015031">
    <property type="term" value="P:protein transport"/>
    <property type="evidence" value="ECO:0007669"/>
    <property type="project" value="UniProtKB-KW"/>
</dbReference>
<feature type="region of interest" description="Disordered" evidence="10">
    <location>
        <begin position="109"/>
        <end position="205"/>
    </location>
</feature>
<feature type="region of interest" description="Disordered" evidence="10">
    <location>
        <begin position="1"/>
        <end position="29"/>
    </location>
</feature>
<evidence type="ECO:0000256" key="2">
    <source>
        <dbReference type="ARBA" id="ARBA00006555"/>
    </source>
</evidence>
<evidence type="ECO:0000313" key="13">
    <source>
        <dbReference type="EMBL" id="SNS21461.1"/>
    </source>
</evidence>
<evidence type="ECO:0000256" key="1">
    <source>
        <dbReference type="ARBA" id="ARBA00004383"/>
    </source>
</evidence>
<feature type="compositionally biased region" description="Low complexity" evidence="10">
    <location>
        <begin position="109"/>
        <end position="125"/>
    </location>
</feature>
<dbReference type="InterPro" id="IPR006260">
    <property type="entry name" value="TonB/TolA_C"/>
</dbReference>
<evidence type="ECO:0000256" key="6">
    <source>
        <dbReference type="ARBA" id="ARBA00022692"/>
    </source>
</evidence>
<dbReference type="PANTHER" id="PTHR33446">
    <property type="entry name" value="PROTEIN TONB-RELATED"/>
    <property type="match status" value="1"/>
</dbReference>
<dbReference type="OrthoDB" id="9810145at2"/>
<feature type="compositionally biased region" description="Low complexity" evidence="10">
    <location>
        <begin position="140"/>
        <end position="167"/>
    </location>
</feature>
<evidence type="ECO:0000256" key="7">
    <source>
        <dbReference type="ARBA" id="ARBA00022927"/>
    </source>
</evidence>
<keyword evidence="9 11" id="KW-0472">Membrane</keyword>
<dbReference type="InterPro" id="IPR037682">
    <property type="entry name" value="TonB_C"/>
</dbReference>
<dbReference type="Proteomes" id="UP000198324">
    <property type="component" value="Unassembled WGS sequence"/>
</dbReference>
<keyword evidence="3" id="KW-0813">Transport</keyword>
<dbReference type="RefSeq" id="WP_089275402.1">
    <property type="nucleotide sequence ID" value="NZ_FZOC01000008.1"/>
</dbReference>
<evidence type="ECO:0000259" key="12">
    <source>
        <dbReference type="PROSITE" id="PS52015"/>
    </source>
</evidence>
<feature type="compositionally biased region" description="Gly residues" evidence="10">
    <location>
        <begin position="168"/>
        <end position="197"/>
    </location>
</feature>
<keyword evidence="14" id="KW-1185">Reference proteome</keyword>
<comment type="subcellular location">
    <subcellularLocation>
        <location evidence="1">Cell inner membrane</location>
        <topology evidence="1">Single-pass membrane protein</topology>
        <orientation evidence="1">Periplasmic side</orientation>
    </subcellularLocation>
</comment>
<sequence length="290" mass="28742">MEHGCALDSGGLHPSSHALPEGGPARRAPSRLLVPGFGGRGVRVRSLALGVSALVHALLVFALLASGLDAPLPEPPALIDVEFVEIGGARGGGGSAASASKVAAPQASKAARAAQAPPKAVPVPSTFAPPVPKAAPESVSQTAVQATAARTTGATASAGAGQSAGQSDGLGGSGGGSGGGQGTGRGGATGPGTGQGGLAVDRMPAPLRTVKPRYPMAARRAGQEGQVLLRLFVDAEGRVGQVAVLKAEPEGLFEESALEAVRKWRFSPAMNKGAAVGMWLTLPVRFALER</sequence>
<dbReference type="GO" id="GO:0005886">
    <property type="term" value="C:plasma membrane"/>
    <property type="evidence" value="ECO:0007669"/>
    <property type="project" value="UniProtKB-SubCell"/>
</dbReference>
<evidence type="ECO:0000256" key="10">
    <source>
        <dbReference type="SAM" id="MobiDB-lite"/>
    </source>
</evidence>
<evidence type="ECO:0000256" key="3">
    <source>
        <dbReference type="ARBA" id="ARBA00022448"/>
    </source>
</evidence>
<feature type="transmembrane region" description="Helical" evidence="11">
    <location>
        <begin position="47"/>
        <end position="68"/>
    </location>
</feature>
<dbReference type="SUPFAM" id="SSF74653">
    <property type="entry name" value="TolA/TonB C-terminal domain"/>
    <property type="match status" value="1"/>
</dbReference>
<keyword evidence="8 11" id="KW-1133">Transmembrane helix</keyword>
<dbReference type="InterPro" id="IPR051045">
    <property type="entry name" value="TonB-dependent_transducer"/>
</dbReference>
<feature type="domain" description="TonB C-terminal" evidence="12">
    <location>
        <begin position="199"/>
        <end position="290"/>
    </location>
</feature>
<dbReference type="EMBL" id="FZOC01000008">
    <property type="protein sequence ID" value="SNS21461.1"/>
    <property type="molecule type" value="Genomic_DNA"/>
</dbReference>
<keyword evidence="7" id="KW-0653">Protein transport</keyword>
<accession>A0A239CP49</accession>
<dbReference type="GO" id="GO:0031992">
    <property type="term" value="F:energy transducer activity"/>
    <property type="evidence" value="ECO:0007669"/>
    <property type="project" value="InterPro"/>
</dbReference>
<evidence type="ECO:0000256" key="5">
    <source>
        <dbReference type="ARBA" id="ARBA00022519"/>
    </source>
</evidence>
<dbReference type="GO" id="GO:0015891">
    <property type="term" value="P:siderophore transport"/>
    <property type="evidence" value="ECO:0007669"/>
    <property type="project" value="InterPro"/>
</dbReference>
<dbReference type="NCBIfam" id="TIGR01352">
    <property type="entry name" value="tonB_Cterm"/>
    <property type="match status" value="1"/>
</dbReference>
<keyword evidence="5" id="KW-0997">Cell inner membrane</keyword>